<organism evidence="1 3">
    <name type="scientific">Cupriavidus taiwanensis</name>
    <dbReference type="NCBI Taxonomy" id="164546"/>
    <lineage>
        <taxon>Bacteria</taxon>
        <taxon>Pseudomonadati</taxon>
        <taxon>Pseudomonadota</taxon>
        <taxon>Betaproteobacteria</taxon>
        <taxon>Burkholderiales</taxon>
        <taxon>Burkholderiaceae</taxon>
        <taxon>Cupriavidus</taxon>
    </lineage>
</organism>
<protein>
    <submittedName>
        <fullName evidence="1">Glycosyl transferase group 1 by Blast</fullName>
    </submittedName>
</protein>
<evidence type="ECO:0000313" key="2">
    <source>
        <dbReference type="EMBL" id="SPD48848.1"/>
    </source>
</evidence>
<dbReference type="AlphaFoldDB" id="A0A375EC42"/>
<dbReference type="Gene3D" id="3.40.50.2000">
    <property type="entry name" value="Glycogen Phosphorylase B"/>
    <property type="match status" value="1"/>
</dbReference>
<sequence>MTFAKMKYDRAIFISFDAVAVSGITIEALKTAKMLSKKGIKSYLDLGYDIKVDKGVFNKPYEWEKDLYEDLFTLVRIDDITSIKNYNADFIKRAHNLLINQPSSTTSRNKENIKSDIIYASQQLSKKIVQLWDSLNIGYVIVENGTLPENIIYTRALYLAIEEYGKHNGLGNFVIWRDHDLMWSSEKTAMKYGSPPYQNAIKPIKSNHITYVTLNEDLKNKLEEWCNYAVEVKVEKNTYEFKDQVGYTNLREKFSIRDDDLLIARTTRIIPQKRLDRDIYIIHHLNRIFVENCIDKRAWLFIAGNPNEDPEYYQQLVTLSKTLNSEGSVRFLGLLQHGGVSSRSQTYTIDDLYYSCDLVSFLTSWDYDSYGNPIGEAICHKRCYITTSYEYYDEVYGKHGFVAPVMRISEGKDGLPDQEFIDALYELVINKQLTQKIAANNYVLGKRLLSPRAFDIF</sequence>
<proteinExistence type="predicted"/>
<dbReference type="SUPFAM" id="SSF53756">
    <property type="entry name" value="UDP-Glycosyltransferase/glycogen phosphorylase"/>
    <property type="match status" value="1"/>
</dbReference>
<dbReference type="EMBL" id="LT984809">
    <property type="protein sequence ID" value="SPD48848.1"/>
    <property type="molecule type" value="Genomic_DNA"/>
</dbReference>
<dbReference type="RefSeq" id="WP_231942341.1">
    <property type="nucleotide sequence ID" value="NZ_LT976979.1"/>
</dbReference>
<name>A0A375EC42_9BURK</name>
<evidence type="ECO:0000313" key="3">
    <source>
        <dbReference type="Proteomes" id="UP000256952"/>
    </source>
</evidence>
<evidence type="ECO:0000313" key="1">
    <source>
        <dbReference type="EMBL" id="SOZ74383.1"/>
    </source>
</evidence>
<dbReference type="GO" id="GO:0016740">
    <property type="term" value="F:transferase activity"/>
    <property type="evidence" value="ECO:0007669"/>
    <property type="project" value="UniProtKB-KW"/>
</dbReference>
<reference evidence="1" key="1">
    <citation type="submission" date="2018-01" db="EMBL/GenBank/DDBJ databases">
        <authorList>
            <person name="Clerissi C."/>
        </authorList>
    </citation>
    <scope>NUCLEOTIDE SEQUENCE</scope>
    <source>
        <strain evidence="1">Cupriavidus taiwanensis STM 8556</strain>
        <plasmid evidence="1">CBM2613_p</plasmid>
    </source>
</reference>
<dbReference type="Proteomes" id="UP000256952">
    <property type="component" value="Plasmid CBM2613_p"/>
</dbReference>
<gene>
    <name evidence="2" type="ORF">CBM2612_P0193</name>
    <name evidence="1" type="ORF">CBM2613_P10030</name>
</gene>
<keyword evidence="1" id="KW-0808">Transferase</keyword>
<geneLocation type="plasmid" evidence="3">
    <name>cbm2613_p</name>
</geneLocation>
<reference evidence="2 3" key="2">
    <citation type="submission" date="2018-01" db="EMBL/GenBank/DDBJ databases">
        <authorList>
            <person name="Gaut B.S."/>
            <person name="Morton B.R."/>
            <person name="Clegg M.T."/>
            <person name="Duvall M.R."/>
        </authorList>
    </citation>
    <scope>NUCLEOTIDE SEQUENCE [LARGE SCALE GENOMIC DNA]</scope>
    <source>
        <strain evidence="2">Cupriavidus taiwanensis STM 8555</strain>
        <plasmid evidence="2">I</plasmid>
        <plasmid evidence="3">Plasmid cbm2613_p</plasmid>
    </source>
</reference>
<accession>A0A375EC42</accession>
<keyword evidence="1" id="KW-0614">Plasmid</keyword>
<geneLocation type="plasmid" evidence="2">
    <name>I</name>
</geneLocation>
<dbReference type="EMBL" id="LT976981">
    <property type="protein sequence ID" value="SOZ74383.1"/>
    <property type="molecule type" value="Genomic_DNA"/>
</dbReference>
<geneLocation type="plasmid" evidence="1">
    <name>CBM2613_p</name>
</geneLocation>